<accession>A0A2P1QYN3</accession>
<name>A0A2P1QYN3_9LEPT</name>
<proteinExistence type="predicted"/>
<reference evidence="1 2" key="1">
    <citation type="journal article" date="2015" name="Genome Announc.">
        <title>Draft Genome Sequences of Leptospira santarosai Strains U160, U164, and U233, Isolated from Asymptomatic Cattle.</title>
        <authorList>
            <person name="Kremer F.S."/>
            <person name="Eslabao M.R."/>
            <person name="Provisor M."/>
            <person name="Woloski R.D."/>
            <person name="Ramires O.V."/>
            <person name="Moreno L.Z."/>
            <person name="Moreno A.M."/>
            <person name="Hamond C."/>
            <person name="Lilenbaum W."/>
            <person name="Dellagostin O.A."/>
        </authorList>
    </citation>
    <scope>NUCLEOTIDE SEQUENCE [LARGE SCALE GENOMIC DNA]</scope>
    <source>
        <strain evidence="1 2">U160</strain>
    </source>
</reference>
<gene>
    <name evidence="1" type="ORF">XB16_3720</name>
</gene>
<dbReference type="AlphaFoldDB" id="A0A2P1QYN3"/>
<protein>
    <submittedName>
        <fullName evidence="1">Uncharacterized protein</fullName>
    </submittedName>
</protein>
<sequence length="133" mass="15609">MRPDPASSLSINVIKPKHHSRNGFVKRIFFSFSVLGTLSFVGTFLKPSHDVFSQNIPLDQSEYQQENTTKPLLRVFPSYRKEECDWAIRWDICLGCLKIGRRYAQKIHFYPSRPYREHGCYSDEEGFFILNTE</sequence>
<evidence type="ECO:0000313" key="1">
    <source>
        <dbReference type="EMBL" id="AVQ13994.1"/>
    </source>
</evidence>
<dbReference type="EMBL" id="CP027844">
    <property type="protein sequence ID" value="AVQ13994.1"/>
    <property type="molecule type" value="Genomic_DNA"/>
</dbReference>
<dbReference type="Proteomes" id="UP000033961">
    <property type="component" value="Chromosome II"/>
</dbReference>
<evidence type="ECO:0000313" key="2">
    <source>
        <dbReference type="Proteomes" id="UP000033961"/>
    </source>
</evidence>
<organism evidence="1 2">
    <name type="scientific">Leptospira santarosai</name>
    <dbReference type="NCBI Taxonomy" id="28183"/>
    <lineage>
        <taxon>Bacteria</taxon>
        <taxon>Pseudomonadati</taxon>
        <taxon>Spirochaetota</taxon>
        <taxon>Spirochaetia</taxon>
        <taxon>Leptospirales</taxon>
        <taxon>Leptospiraceae</taxon>
        <taxon>Leptospira</taxon>
    </lineage>
</organism>